<accession>E9GS08</accession>
<evidence type="ECO:0000313" key="2">
    <source>
        <dbReference type="Proteomes" id="UP000000305"/>
    </source>
</evidence>
<dbReference type="KEGG" id="dpx:DAPPUDRAFT_247224"/>
<organism evidence="1 2">
    <name type="scientific">Daphnia pulex</name>
    <name type="common">Water flea</name>
    <dbReference type="NCBI Taxonomy" id="6669"/>
    <lineage>
        <taxon>Eukaryota</taxon>
        <taxon>Metazoa</taxon>
        <taxon>Ecdysozoa</taxon>
        <taxon>Arthropoda</taxon>
        <taxon>Crustacea</taxon>
        <taxon>Branchiopoda</taxon>
        <taxon>Diplostraca</taxon>
        <taxon>Cladocera</taxon>
        <taxon>Anomopoda</taxon>
        <taxon>Daphniidae</taxon>
        <taxon>Daphnia</taxon>
    </lineage>
</organism>
<reference evidence="1 2" key="1">
    <citation type="journal article" date="2011" name="Science">
        <title>The ecoresponsive genome of Daphnia pulex.</title>
        <authorList>
            <person name="Colbourne J.K."/>
            <person name="Pfrender M.E."/>
            <person name="Gilbert D."/>
            <person name="Thomas W.K."/>
            <person name="Tucker A."/>
            <person name="Oakley T.H."/>
            <person name="Tokishita S."/>
            <person name="Aerts A."/>
            <person name="Arnold G.J."/>
            <person name="Basu M.K."/>
            <person name="Bauer D.J."/>
            <person name="Caceres C.E."/>
            <person name="Carmel L."/>
            <person name="Casola C."/>
            <person name="Choi J.H."/>
            <person name="Detter J.C."/>
            <person name="Dong Q."/>
            <person name="Dusheyko S."/>
            <person name="Eads B.D."/>
            <person name="Frohlich T."/>
            <person name="Geiler-Samerotte K.A."/>
            <person name="Gerlach D."/>
            <person name="Hatcher P."/>
            <person name="Jogdeo S."/>
            <person name="Krijgsveld J."/>
            <person name="Kriventseva E.V."/>
            <person name="Kultz D."/>
            <person name="Laforsch C."/>
            <person name="Lindquist E."/>
            <person name="Lopez J."/>
            <person name="Manak J.R."/>
            <person name="Muller J."/>
            <person name="Pangilinan J."/>
            <person name="Patwardhan R.P."/>
            <person name="Pitluck S."/>
            <person name="Pritham E.J."/>
            <person name="Rechtsteiner A."/>
            <person name="Rho M."/>
            <person name="Rogozin I.B."/>
            <person name="Sakarya O."/>
            <person name="Salamov A."/>
            <person name="Schaack S."/>
            <person name="Shapiro H."/>
            <person name="Shiga Y."/>
            <person name="Skalitzky C."/>
            <person name="Smith Z."/>
            <person name="Souvorov A."/>
            <person name="Sung W."/>
            <person name="Tang Z."/>
            <person name="Tsuchiya D."/>
            <person name="Tu H."/>
            <person name="Vos H."/>
            <person name="Wang M."/>
            <person name="Wolf Y.I."/>
            <person name="Yamagata H."/>
            <person name="Yamada T."/>
            <person name="Ye Y."/>
            <person name="Shaw J.R."/>
            <person name="Andrews J."/>
            <person name="Crease T.J."/>
            <person name="Tang H."/>
            <person name="Lucas S.M."/>
            <person name="Robertson H.M."/>
            <person name="Bork P."/>
            <person name="Koonin E.V."/>
            <person name="Zdobnov E.M."/>
            <person name="Grigoriev I.V."/>
            <person name="Lynch M."/>
            <person name="Boore J.L."/>
        </authorList>
    </citation>
    <scope>NUCLEOTIDE SEQUENCE [LARGE SCALE GENOMIC DNA]</scope>
</reference>
<dbReference type="InParanoid" id="E9GS08"/>
<keyword evidence="2" id="KW-1185">Reference proteome</keyword>
<dbReference type="EMBL" id="GL732561">
    <property type="protein sequence ID" value="EFX77741.1"/>
    <property type="molecule type" value="Genomic_DNA"/>
</dbReference>
<dbReference type="HOGENOM" id="CLU_1205829_0_0_1"/>
<gene>
    <name evidence="1" type="ORF">DAPPUDRAFT_247224</name>
</gene>
<protein>
    <submittedName>
        <fullName evidence="1">Uncharacterized protein</fullName>
    </submittedName>
</protein>
<dbReference type="AlphaFoldDB" id="E9GS08"/>
<proteinExistence type="predicted"/>
<dbReference type="Proteomes" id="UP000000305">
    <property type="component" value="Unassembled WGS sequence"/>
</dbReference>
<name>E9GS08_DAPPU</name>
<sequence length="230" mass="25576">MDGAVGAHMDAWLYFPGIKILTTTEMMKRGGNEADLEGGGGWKKAPGGRWSLRGQEEELSGARPHKWRHQQSISMRPIIRAPMGGEKPVLPTPIHTLVEMRLVNGWRRIERRGSVAFELSAASLPPKRRCLFSLPGDEGREPPSIVRQQQQRSGRLDASIIFCRVLICMSMRAPPLLASPDDDATGEELEEEEERASSSIWTLLLARRDKDIVKRPPIVLFCGQDSVMGG</sequence>
<evidence type="ECO:0000313" key="1">
    <source>
        <dbReference type="EMBL" id="EFX77741.1"/>
    </source>
</evidence>